<evidence type="ECO:0000313" key="2">
    <source>
        <dbReference type="Proteomes" id="UP000535020"/>
    </source>
</evidence>
<reference evidence="1 2" key="1">
    <citation type="submission" date="2020-07" db="EMBL/GenBank/DDBJ databases">
        <authorList>
            <person name="Sun Q."/>
        </authorList>
    </citation>
    <scope>NUCLEOTIDE SEQUENCE [LARGE SCALE GENOMIC DNA]</scope>
    <source>
        <strain evidence="1 2">MAH-1</strain>
    </source>
</reference>
<protein>
    <submittedName>
        <fullName evidence="1">Uncharacterized protein</fullName>
    </submittedName>
</protein>
<keyword evidence="2" id="KW-1185">Reference proteome</keyword>
<sequence>GTFGYVLTGVSESGATTCSQAQTGSVTVTVNPLPTAQLTVSDTAVCLDDTNLPVVTLTGSGGTAPYTFTVTVDGTSQTLVSNAAGVSTFTLATGTAMDHMVTLDSVSDSATPSCGQAVGQTATVSVIAPPAVPVLTDIRLCDDNNDGFTCFNLQAAADQATGGDPDLAVAFFLTAPDAALGSPLNDIDNIANFCNNVPVHQTLYVRLWNVNAPDCASVGTLELYVDPRPVALSPIADYELCDNDRNGTESFDLTGYAGNIVANPAGLTITFYLSQADAQSGTSPIASPYVSAGETIWVNLANTYCQTVTSFNLVVNPLPQLTEPL</sequence>
<accession>A0A7Y8Y547</accession>
<gene>
    <name evidence="1" type="ORF">HZF10_17760</name>
</gene>
<dbReference type="Proteomes" id="UP000535020">
    <property type="component" value="Unassembled WGS sequence"/>
</dbReference>
<organism evidence="1 2">
    <name type="scientific">Flavobacterium agri</name>
    <dbReference type="NCBI Taxonomy" id="2743471"/>
    <lineage>
        <taxon>Bacteria</taxon>
        <taxon>Pseudomonadati</taxon>
        <taxon>Bacteroidota</taxon>
        <taxon>Flavobacteriia</taxon>
        <taxon>Flavobacteriales</taxon>
        <taxon>Flavobacteriaceae</taxon>
        <taxon>Flavobacterium</taxon>
    </lineage>
</organism>
<feature type="non-terminal residue" evidence="1">
    <location>
        <position position="1"/>
    </location>
</feature>
<comment type="caution">
    <text evidence="1">The sequence shown here is derived from an EMBL/GenBank/DDBJ whole genome shotgun (WGS) entry which is preliminary data.</text>
</comment>
<dbReference type="AlphaFoldDB" id="A0A7Y8Y547"/>
<dbReference type="EMBL" id="JACBJI010000022">
    <property type="protein sequence ID" value="NYA72779.1"/>
    <property type="molecule type" value="Genomic_DNA"/>
</dbReference>
<evidence type="ECO:0000313" key="1">
    <source>
        <dbReference type="EMBL" id="NYA72779.1"/>
    </source>
</evidence>
<name>A0A7Y8Y547_9FLAO</name>
<proteinExistence type="predicted"/>
<feature type="non-terminal residue" evidence="1">
    <location>
        <position position="325"/>
    </location>
</feature>